<dbReference type="Proteomes" id="UP000640930">
    <property type="component" value="Unassembled WGS sequence"/>
</dbReference>
<dbReference type="EMBL" id="JACSQA010000032">
    <property type="protein sequence ID" value="MBD8028184.1"/>
    <property type="molecule type" value="Genomic_DNA"/>
</dbReference>
<gene>
    <name evidence="2" type="ORF">H9636_16165</name>
</gene>
<reference evidence="2 3" key="1">
    <citation type="submission" date="2020-08" db="EMBL/GenBank/DDBJ databases">
        <title>A Genomic Blueprint of the Chicken Gut Microbiome.</title>
        <authorList>
            <person name="Gilroy R."/>
            <person name="Ravi A."/>
            <person name="Getino M."/>
            <person name="Pursley I."/>
            <person name="Horton D.L."/>
            <person name="Alikhan N.-F."/>
            <person name="Baker D."/>
            <person name="Gharbi K."/>
            <person name="Hall N."/>
            <person name="Watson M."/>
            <person name="Adriaenssens E.M."/>
            <person name="Foster-Nyarko E."/>
            <person name="Jarju S."/>
            <person name="Secka A."/>
            <person name="Antonio M."/>
            <person name="Oren A."/>
            <person name="Chaudhuri R."/>
            <person name="La Ragione R.M."/>
            <person name="Hildebrand F."/>
            <person name="Pallen M.J."/>
        </authorList>
    </citation>
    <scope>NUCLEOTIDE SEQUENCE [LARGE SCALE GENOMIC DNA]</scope>
    <source>
        <strain evidence="2 3">Re31</strain>
    </source>
</reference>
<feature type="coiled-coil region" evidence="1">
    <location>
        <begin position="83"/>
        <end position="128"/>
    </location>
</feature>
<keyword evidence="1" id="KW-0175">Coiled coil</keyword>
<evidence type="ECO:0000313" key="2">
    <source>
        <dbReference type="EMBL" id="MBD8028184.1"/>
    </source>
</evidence>
<organism evidence="2 3">
    <name type="scientific">Ureibacillus galli</name>
    <dbReference type="NCBI Taxonomy" id="2762222"/>
    <lineage>
        <taxon>Bacteria</taxon>
        <taxon>Bacillati</taxon>
        <taxon>Bacillota</taxon>
        <taxon>Bacilli</taxon>
        <taxon>Bacillales</taxon>
        <taxon>Caryophanaceae</taxon>
        <taxon>Ureibacillus</taxon>
    </lineage>
</organism>
<sequence length="424" mass="48695">MKFQVGDKVVPINKTVIGYGSLDRSNNWRKAKEKGQGFLFVSKFDEEVNAYVCSYKKNDEYGDYFNEIDLKNYKDKPTKNQRITALESVVKDLEQKIIDIRNDYRYDLKQVETRIKMLEFKLEEQTKLIPPTIQSVEEIIEFEGNRYRKVDREAKDGDVVVFKKTAKPEWVTVGKPYKACGFSFNGKLEFKDDLGEDCLVYDGFQTKHAIDDVDVYELIEQDGPPYAPIGFETVEKSTNQQRAEIIEKAKKFVEVKSECVKDSPYVEGGIARKKIENPNFYNYTTVEVEFIINQEKRTVVSLVKFNDGSIMTKGVAKCNPSDVFNEHIGKAIALGRALGLDVSEFENAVQPNEIVVGMVIKGNESENRFYRKSRKFTLTSETDHGGFYYKEASEYSGEPSNDYILSFQFGDILNDTNAQYEEVK</sequence>
<dbReference type="RefSeq" id="WP_191708593.1">
    <property type="nucleotide sequence ID" value="NZ_JACSQA010000032.1"/>
</dbReference>
<evidence type="ECO:0000313" key="3">
    <source>
        <dbReference type="Proteomes" id="UP000640930"/>
    </source>
</evidence>
<proteinExistence type="predicted"/>
<accession>A0ABR8XG24</accession>
<name>A0ABR8XG24_9BACL</name>
<keyword evidence="3" id="KW-1185">Reference proteome</keyword>
<comment type="caution">
    <text evidence="2">The sequence shown here is derived from an EMBL/GenBank/DDBJ whole genome shotgun (WGS) entry which is preliminary data.</text>
</comment>
<evidence type="ECO:0000256" key="1">
    <source>
        <dbReference type="SAM" id="Coils"/>
    </source>
</evidence>
<protein>
    <submittedName>
        <fullName evidence="2">Uncharacterized protein</fullName>
    </submittedName>
</protein>